<dbReference type="PANTHER" id="PTHR24094:SF15">
    <property type="entry name" value="AMP-DEPENDENT SYNTHETASE_LIGASE DOMAIN-CONTAINING PROTEIN-RELATED"/>
    <property type="match status" value="1"/>
</dbReference>
<keyword evidence="2" id="KW-0732">Signal</keyword>
<name>A0A511J840_9CELL</name>
<feature type="chain" id="PRO_5038554098" evidence="2">
    <location>
        <begin position="27"/>
        <end position="337"/>
    </location>
</feature>
<protein>
    <submittedName>
        <fullName evidence="4">Calcium-binding protein</fullName>
    </submittedName>
</protein>
<dbReference type="OrthoDB" id="5196645at2"/>
<keyword evidence="5" id="KW-1185">Reference proteome</keyword>
<dbReference type="AlphaFoldDB" id="A0A511J840"/>
<gene>
    <name evidence="4" type="ORF">CCO02nite_08200</name>
</gene>
<dbReference type="Pfam" id="PF07510">
    <property type="entry name" value="GmrSD_C"/>
    <property type="match status" value="1"/>
</dbReference>
<dbReference type="PROSITE" id="PS51257">
    <property type="entry name" value="PROKAR_LIPOPROTEIN"/>
    <property type="match status" value="1"/>
</dbReference>
<feature type="region of interest" description="Disordered" evidence="1">
    <location>
        <begin position="263"/>
        <end position="293"/>
    </location>
</feature>
<feature type="domain" description="Excalibur calcium-binding" evidence="3">
    <location>
        <begin position="298"/>
        <end position="334"/>
    </location>
</feature>
<evidence type="ECO:0000256" key="1">
    <source>
        <dbReference type="SAM" id="MobiDB-lite"/>
    </source>
</evidence>
<feature type="region of interest" description="Disordered" evidence="1">
    <location>
        <begin position="312"/>
        <end position="337"/>
    </location>
</feature>
<feature type="compositionally biased region" description="Low complexity" evidence="1">
    <location>
        <begin position="54"/>
        <end position="69"/>
    </location>
</feature>
<dbReference type="Proteomes" id="UP000321720">
    <property type="component" value="Unassembled WGS sequence"/>
</dbReference>
<proteinExistence type="predicted"/>
<organism evidence="4 5">
    <name type="scientific">Cellulomonas composti</name>
    <dbReference type="NCBI Taxonomy" id="266130"/>
    <lineage>
        <taxon>Bacteria</taxon>
        <taxon>Bacillati</taxon>
        <taxon>Actinomycetota</taxon>
        <taxon>Actinomycetes</taxon>
        <taxon>Micrococcales</taxon>
        <taxon>Cellulomonadaceae</taxon>
        <taxon>Cellulomonas</taxon>
    </lineage>
</organism>
<dbReference type="Pfam" id="PF05901">
    <property type="entry name" value="Excalibur"/>
    <property type="match status" value="1"/>
</dbReference>
<feature type="region of interest" description="Disordered" evidence="1">
    <location>
        <begin position="28"/>
        <end position="70"/>
    </location>
</feature>
<accession>A0A511J840</accession>
<sequence length="337" mass="34197">MRRTGRRRVGVLIPLVVALTFGTAGCSPGAETGAEPRATASPSATDGPGRTGESSATPVPTRPAATPSPLDAAAGTALEALGDLSVKGRAPRTGYDRALFGDAWADVDGNGCDTRNDVLARDLVDLTYESGSDCVVTSGLLHDPYTGHDVPFVRGIATSADVQIDHVVALSDSWQKGAQSWDAATREAFANDPGNLLAVDGPTNMSKGDGDAATWLPPNKAVRCAYVARQVAVKTAYGLWVTAAERDAIARVLATCPDEPLPAVVGPPAGSSPGSSGTTAPADPSTSPSTDAPAGVVEFANCAAAWAAGAAPLHRGDPGYAARLDRDGDSVACETPP</sequence>
<dbReference type="EMBL" id="BJWG01000002">
    <property type="protein sequence ID" value="GEL94162.1"/>
    <property type="molecule type" value="Genomic_DNA"/>
</dbReference>
<evidence type="ECO:0000256" key="2">
    <source>
        <dbReference type="SAM" id="SignalP"/>
    </source>
</evidence>
<dbReference type="SMART" id="SM00894">
    <property type="entry name" value="Excalibur"/>
    <property type="match status" value="1"/>
</dbReference>
<dbReference type="InterPro" id="IPR011089">
    <property type="entry name" value="GmrSD_C"/>
</dbReference>
<evidence type="ECO:0000313" key="5">
    <source>
        <dbReference type="Proteomes" id="UP000321720"/>
    </source>
</evidence>
<feature type="signal peptide" evidence="2">
    <location>
        <begin position="1"/>
        <end position="26"/>
    </location>
</feature>
<reference evidence="4 5" key="1">
    <citation type="submission" date="2019-07" db="EMBL/GenBank/DDBJ databases">
        <title>Whole genome shotgun sequence of Cellulomonas composti NBRC 100758.</title>
        <authorList>
            <person name="Hosoyama A."/>
            <person name="Uohara A."/>
            <person name="Ohji S."/>
            <person name="Ichikawa N."/>
        </authorList>
    </citation>
    <scope>NUCLEOTIDE SEQUENCE [LARGE SCALE GENOMIC DNA]</scope>
    <source>
        <strain evidence="4 5">NBRC 100758</strain>
    </source>
</reference>
<evidence type="ECO:0000259" key="3">
    <source>
        <dbReference type="SMART" id="SM00894"/>
    </source>
</evidence>
<dbReference type="PANTHER" id="PTHR24094">
    <property type="entry name" value="SECRETED PROTEIN"/>
    <property type="match status" value="1"/>
</dbReference>
<dbReference type="InterPro" id="IPR008613">
    <property type="entry name" value="Excalibur_Ca-bd_domain"/>
</dbReference>
<evidence type="ECO:0000313" key="4">
    <source>
        <dbReference type="EMBL" id="GEL94162.1"/>
    </source>
</evidence>
<comment type="caution">
    <text evidence="4">The sequence shown here is derived from an EMBL/GenBank/DDBJ whole genome shotgun (WGS) entry which is preliminary data.</text>
</comment>
<feature type="compositionally biased region" description="Low complexity" evidence="1">
    <location>
        <begin position="263"/>
        <end position="282"/>
    </location>
</feature>